<comment type="subcellular location">
    <subcellularLocation>
        <location evidence="1 9 10">Cytoplasm</location>
    </subcellularLocation>
</comment>
<name>A0A212JJ81_9BACT</name>
<keyword evidence="4 9" id="KW-0963">Cytoplasm</keyword>
<dbReference type="InterPro" id="IPR001238">
    <property type="entry name" value="DNA-binding_RecF"/>
</dbReference>
<dbReference type="InterPro" id="IPR003395">
    <property type="entry name" value="RecF/RecN/SMC_N"/>
</dbReference>
<evidence type="ECO:0000256" key="7">
    <source>
        <dbReference type="ARBA" id="ARBA00022840"/>
    </source>
</evidence>
<dbReference type="GO" id="GO:0005524">
    <property type="term" value="F:ATP binding"/>
    <property type="evidence" value="ECO:0007669"/>
    <property type="project" value="UniProtKB-UniRule"/>
</dbReference>
<evidence type="ECO:0000256" key="4">
    <source>
        <dbReference type="ARBA" id="ARBA00022490"/>
    </source>
</evidence>
<dbReference type="EMBL" id="FLUL01000001">
    <property type="protein sequence ID" value="SBV99476.1"/>
    <property type="molecule type" value="Genomic_DNA"/>
</dbReference>
<dbReference type="PROSITE" id="PS00618">
    <property type="entry name" value="RECF_2"/>
    <property type="match status" value="1"/>
</dbReference>
<dbReference type="NCBIfam" id="TIGR00611">
    <property type="entry name" value="recf"/>
    <property type="match status" value="1"/>
</dbReference>
<keyword evidence="9 10" id="KW-0234">DNA repair</keyword>
<dbReference type="SUPFAM" id="SSF52540">
    <property type="entry name" value="P-loop containing nucleoside triphosphate hydrolases"/>
    <property type="match status" value="1"/>
</dbReference>
<keyword evidence="9 10" id="KW-0742">SOS response</keyword>
<dbReference type="InterPro" id="IPR027417">
    <property type="entry name" value="P-loop_NTPase"/>
</dbReference>
<evidence type="ECO:0000256" key="5">
    <source>
        <dbReference type="ARBA" id="ARBA00022705"/>
    </source>
</evidence>
<organism evidence="12">
    <name type="scientific">uncultured Dysgonomonas sp</name>
    <dbReference type="NCBI Taxonomy" id="206096"/>
    <lineage>
        <taxon>Bacteria</taxon>
        <taxon>Pseudomonadati</taxon>
        <taxon>Bacteroidota</taxon>
        <taxon>Bacteroidia</taxon>
        <taxon>Bacteroidales</taxon>
        <taxon>Dysgonomonadaceae</taxon>
        <taxon>Dysgonomonas</taxon>
        <taxon>environmental samples</taxon>
    </lineage>
</organism>
<sequence length="369" mass="43312">MILERLSILNYKNIEQAELSLSPKINCFLGSNGMGKTNLLDAIYYLSFCKSHNNPIDSQNIRHDADFAVIQGWYVLGDKQEEFFCSLRRKQKKQFKRNKKEYERLSDHIGFLPLIMVSPSDTELINGGSDERRKFMDMFLSQFDKEYLHSLIRYNKALQQRNALLKTDSYIDETLFDLWDEQLIEEGKVIYSKRKDFIEKFIPIFQRFYDFICLSNEKVELRYESHFDDADFARSLKQKRERDRILGYTSIGLHKDDLDMQMDGYSIKRVGSQGQNKTYVVALKLAQFDFLRKATETTPVLLLDDIFDKLDSTRVEQIVKLVLDKDFGQIFVTDTNREHLDEILSHTNSSYHLYEVSGGEVVQKNNKAL</sequence>
<comment type="function">
    <text evidence="9 10">The RecF protein is involved in DNA metabolism; it is required for DNA replication and normal SOS inducibility. RecF binds preferentially to single-stranded, linear DNA. It also seems to bind ATP.</text>
</comment>
<evidence type="ECO:0000259" key="11">
    <source>
        <dbReference type="Pfam" id="PF02463"/>
    </source>
</evidence>
<feature type="binding site" evidence="9">
    <location>
        <begin position="30"/>
        <end position="37"/>
    </location>
    <ligand>
        <name>ATP</name>
        <dbReference type="ChEBI" id="CHEBI:30616"/>
    </ligand>
</feature>
<keyword evidence="7 9" id="KW-0067">ATP-binding</keyword>
<dbReference type="AlphaFoldDB" id="A0A212JJ81"/>
<dbReference type="RefSeq" id="WP_296949043.1">
    <property type="nucleotide sequence ID" value="NZ_LT599021.1"/>
</dbReference>
<dbReference type="Gene3D" id="1.20.1050.90">
    <property type="entry name" value="RecF/RecN/SMC, N-terminal domain"/>
    <property type="match status" value="1"/>
</dbReference>
<keyword evidence="9 10" id="KW-0227">DNA damage</keyword>
<dbReference type="GO" id="GO:0000731">
    <property type="term" value="P:DNA synthesis involved in DNA repair"/>
    <property type="evidence" value="ECO:0007669"/>
    <property type="project" value="TreeGrafter"/>
</dbReference>
<reference evidence="12" key="1">
    <citation type="submission" date="2016-04" db="EMBL/GenBank/DDBJ databases">
        <authorList>
            <person name="Evans L.H."/>
            <person name="Alamgir A."/>
            <person name="Owens N."/>
            <person name="Weber N.D."/>
            <person name="Virtaneva K."/>
            <person name="Barbian K."/>
            <person name="Babar A."/>
            <person name="Rosenke K."/>
        </authorList>
    </citation>
    <scope>NUCLEOTIDE SEQUENCE</scope>
    <source>
        <strain evidence="12">86-2</strain>
    </source>
</reference>
<dbReference type="PANTHER" id="PTHR32182">
    <property type="entry name" value="DNA REPLICATION AND REPAIR PROTEIN RECF"/>
    <property type="match status" value="1"/>
</dbReference>
<dbReference type="PANTHER" id="PTHR32182:SF0">
    <property type="entry name" value="DNA REPLICATION AND REPAIR PROTEIN RECF"/>
    <property type="match status" value="1"/>
</dbReference>
<dbReference type="InterPro" id="IPR042174">
    <property type="entry name" value="RecF_2"/>
</dbReference>
<dbReference type="GO" id="GO:0009432">
    <property type="term" value="P:SOS response"/>
    <property type="evidence" value="ECO:0007669"/>
    <property type="project" value="UniProtKB-UniRule"/>
</dbReference>
<evidence type="ECO:0000256" key="9">
    <source>
        <dbReference type="HAMAP-Rule" id="MF_00365"/>
    </source>
</evidence>
<dbReference type="InterPro" id="IPR018078">
    <property type="entry name" value="DNA-binding_RecF_CS"/>
</dbReference>
<dbReference type="Gene3D" id="3.40.50.300">
    <property type="entry name" value="P-loop containing nucleotide triphosphate hydrolases"/>
    <property type="match status" value="1"/>
</dbReference>
<dbReference type="GO" id="GO:0006260">
    <property type="term" value="P:DNA replication"/>
    <property type="evidence" value="ECO:0007669"/>
    <property type="project" value="UniProtKB-UniRule"/>
</dbReference>
<evidence type="ECO:0000256" key="6">
    <source>
        <dbReference type="ARBA" id="ARBA00022741"/>
    </source>
</evidence>
<evidence type="ECO:0000256" key="8">
    <source>
        <dbReference type="ARBA" id="ARBA00023125"/>
    </source>
</evidence>
<dbReference type="PROSITE" id="PS00617">
    <property type="entry name" value="RECF_1"/>
    <property type="match status" value="1"/>
</dbReference>
<evidence type="ECO:0000313" key="12">
    <source>
        <dbReference type="EMBL" id="SBV99476.1"/>
    </source>
</evidence>
<protein>
    <recommendedName>
        <fullName evidence="3 9">DNA replication and repair protein RecF</fullName>
    </recommendedName>
</protein>
<dbReference type="GO" id="GO:0003697">
    <property type="term" value="F:single-stranded DNA binding"/>
    <property type="evidence" value="ECO:0007669"/>
    <property type="project" value="UniProtKB-UniRule"/>
</dbReference>
<proteinExistence type="inferred from homology"/>
<dbReference type="GO" id="GO:0005737">
    <property type="term" value="C:cytoplasm"/>
    <property type="evidence" value="ECO:0007669"/>
    <property type="project" value="UniProtKB-SubCell"/>
</dbReference>
<keyword evidence="6 9" id="KW-0547">Nucleotide-binding</keyword>
<feature type="domain" description="RecF/RecN/SMC N-terminal" evidence="11">
    <location>
        <begin position="3"/>
        <end position="343"/>
    </location>
</feature>
<accession>A0A212JJ81</accession>
<evidence type="ECO:0000256" key="10">
    <source>
        <dbReference type="RuleBase" id="RU000578"/>
    </source>
</evidence>
<keyword evidence="8 9" id="KW-0238">DNA-binding</keyword>
<dbReference type="HAMAP" id="MF_00365">
    <property type="entry name" value="RecF"/>
    <property type="match status" value="1"/>
</dbReference>
<evidence type="ECO:0000256" key="2">
    <source>
        <dbReference type="ARBA" id="ARBA00008016"/>
    </source>
</evidence>
<dbReference type="Pfam" id="PF02463">
    <property type="entry name" value="SMC_N"/>
    <property type="match status" value="1"/>
</dbReference>
<gene>
    <name evidence="9 12" type="primary">recF</name>
    <name evidence="12" type="ORF">KL86DYS2_11666</name>
</gene>
<keyword evidence="5 9" id="KW-0235">DNA replication</keyword>
<evidence type="ECO:0000256" key="3">
    <source>
        <dbReference type="ARBA" id="ARBA00020170"/>
    </source>
</evidence>
<dbReference type="GO" id="GO:0006302">
    <property type="term" value="P:double-strand break repair"/>
    <property type="evidence" value="ECO:0007669"/>
    <property type="project" value="TreeGrafter"/>
</dbReference>
<evidence type="ECO:0000256" key="1">
    <source>
        <dbReference type="ARBA" id="ARBA00004496"/>
    </source>
</evidence>
<comment type="similarity">
    <text evidence="2 9 10">Belongs to the RecF family.</text>
</comment>